<dbReference type="GO" id="GO:0003700">
    <property type="term" value="F:DNA-binding transcription factor activity"/>
    <property type="evidence" value="ECO:0007669"/>
    <property type="project" value="InterPro"/>
</dbReference>
<evidence type="ECO:0000259" key="1">
    <source>
        <dbReference type="Pfam" id="PF01022"/>
    </source>
</evidence>
<gene>
    <name evidence="2" type="ORF">S01H4_18441</name>
</gene>
<dbReference type="SUPFAM" id="SSF46785">
    <property type="entry name" value="Winged helix' DNA-binding domain"/>
    <property type="match status" value="1"/>
</dbReference>
<evidence type="ECO:0000313" key="2">
    <source>
        <dbReference type="EMBL" id="GAG69922.1"/>
    </source>
</evidence>
<dbReference type="InterPro" id="IPR001845">
    <property type="entry name" value="HTH_ArsR_DNA-bd_dom"/>
</dbReference>
<comment type="caution">
    <text evidence="2">The sequence shown here is derived from an EMBL/GenBank/DDBJ whole genome shotgun (WGS) entry which is preliminary data.</text>
</comment>
<accession>X1AK24</accession>
<organism evidence="2">
    <name type="scientific">marine sediment metagenome</name>
    <dbReference type="NCBI Taxonomy" id="412755"/>
    <lineage>
        <taxon>unclassified sequences</taxon>
        <taxon>metagenomes</taxon>
        <taxon>ecological metagenomes</taxon>
    </lineage>
</organism>
<protein>
    <recommendedName>
        <fullName evidence="1">HTH arsR-type domain-containing protein</fullName>
    </recommendedName>
</protein>
<dbReference type="InterPro" id="IPR036390">
    <property type="entry name" value="WH_DNA-bd_sf"/>
</dbReference>
<proteinExistence type="predicted"/>
<dbReference type="InterPro" id="IPR011991">
    <property type="entry name" value="ArsR-like_HTH"/>
</dbReference>
<dbReference type="EMBL" id="BART01008176">
    <property type="protein sequence ID" value="GAG69922.1"/>
    <property type="molecule type" value="Genomic_DNA"/>
</dbReference>
<sequence>LSQFNAFHYELEFILGLSQPTISHHVHKLVDVGLVEQTKRDKINSNS</sequence>
<feature type="non-terminal residue" evidence="2">
    <location>
        <position position="1"/>
    </location>
</feature>
<dbReference type="Gene3D" id="1.10.10.10">
    <property type="entry name" value="Winged helix-like DNA-binding domain superfamily/Winged helix DNA-binding domain"/>
    <property type="match status" value="1"/>
</dbReference>
<dbReference type="AlphaFoldDB" id="X1AK24"/>
<dbReference type="Pfam" id="PF01022">
    <property type="entry name" value="HTH_5"/>
    <property type="match status" value="1"/>
</dbReference>
<reference evidence="2" key="1">
    <citation type="journal article" date="2014" name="Front. Microbiol.">
        <title>High frequency of phylogenetically diverse reductive dehalogenase-homologous genes in deep subseafloor sedimentary metagenomes.</title>
        <authorList>
            <person name="Kawai M."/>
            <person name="Futagami T."/>
            <person name="Toyoda A."/>
            <person name="Takaki Y."/>
            <person name="Nishi S."/>
            <person name="Hori S."/>
            <person name="Arai W."/>
            <person name="Tsubouchi T."/>
            <person name="Morono Y."/>
            <person name="Uchiyama I."/>
            <person name="Ito T."/>
            <person name="Fujiyama A."/>
            <person name="Inagaki F."/>
            <person name="Takami H."/>
        </authorList>
    </citation>
    <scope>NUCLEOTIDE SEQUENCE</scope>
    <source>
        <strain evidence="2">Expedition CK06-06</strain>
    </source>
</reference>
<dbReference type="InterPro" id="IPR036388">
    <property type="entry name" value="WH-like_DNA-bd_sf"/>
</dbReference>
<dbReference type="CDD" id="cd00090">
    <property type="entry name" value="HTH_ARSR"/>
    <property type="match status" value="1"/>
</dbReference>
<feature type="domain" description="HTH arsR-type" evidence="1">
    <location>
        <begin position="9"/>
        <end position="36"/>
    </location>
</feature>
<name>X1AK24_9ZZZZ</name>